<sequence length="467" mass="50690">MGGGMTEGMTLTPTYQPRVQGPQDHAADPRPFVDAHEPRRAEEKIYLPTDVHPLAATLHEDHHQGEDLDPRLVRGHEVHRTQRGIESFLLTLGDAHQNANDDFPPTEADSTATGHQSRIHQEEVRVIDRGQERRRAEGSTIIGSSPPIHPDRASLTGSQPRSPAHPIRDQYDNADSASFRGRSPAAPSAADGDQRSREPDVSTPREEVQVNGETRQPPSGPSSYRNGTYERPPPTGPSRSFSQPIQSPPTGPAASMSMSAHNRGGGASTLNAPTRPRGSVGRFDGPPSRDFSGPPVRGRGGLPFRGPAPYGPRGGSYGRGGDFGSSNRADYGGGSSYRGGFGRGSGAGSEPTFPFRANNSSSTTYPRTQRFNTLQQHLATSEKIVPGGKLLPSGLPPDQEKRIKSLEAEAERMRTEIAEKQKLKREVLNEWDVRERESEREALRSDLAEQHLQQLMEGDDGIGRAAF</sequence>
<feature type="compositionally biased region" description="Basic and acidic residues" evidence="2">
    <location>
        <begin position="192"/>
        <end position="208"/>
    </location>
</feature>
<gene>
    <name evidence="3" type="ORF">Z520_04255</name>
</gene>
<organism evidence="3 4">
    <name type="scientific">Fonsecaea multimorphosa CBS 102226</name>
    <dbReference type="NCBI Taxonomy" id="1442371"/>
    <lineage>
        <taxon>Eukaryota</taxon>
        <taxon>Fungi</taxon>
        <taxon>Dikarya</taxon>
        <taxon>Ascomycota</taxon>
        <taxon>Pezizomycotina</taxon>
        <taxon>Eurotiomycetes</taxon>
        <taxon>Chaetothyriomycetidae</taxon>
        <taxon>Chaetothyriales</taxon>
        <taxon>Herpotrichiellaceae</taxon>
        <taxon>Fonsecaea</taxon>
    </lineage>
</organism>
<feature type="region of interest" description="Disordered" evidence="2">
    <location>
        <begin position="380"/>
        <end position="399"/>
    </location>
</feature>
<feature type="compositionally biased region" description="Gly residues" evidence="2">
    <location>
        <begin position="312"/>
        <end position="323"/>
    </location>
</feature>
<dbReference type="Proteomes" id="UP000053411">
    <property type="component" value="Unassembled WGS sequence"/>
</dbReference>
<protein>
    <submittedName>
        <fullName evidence="3">Uncharacterized protein</fullName>
    </submittedName>
</protein>
<reference evidence="3 4" key="1">
    <citation type="submission" date="2015-01" db="EMBL/GenBank/DDBJ databases">
        <title>The Genome Sequence of Fonsecaea multimorphosa CBS 102226.</title>
        <authorList>
            <consortium name="The Broad Institute Genomics Platform"/>
            <person name="Cuomo C."/>
            <person name="de Hoog S."/>
            <person name="Gorbushina A."/>
            <person name="Stielow B."/>
            <person name="Teixiera M."/>
            <person name="Abouelleil A."/>
            <person name="Chapman S.B."/>
            <person name="Priest M."/>
            <person name="Young S.K."/>
            <person name="Wortman J."/>
            <person name="Nusbaum C."/>
            <person name="Birren B."/>
        </authorList>
    </citation>
    <scope>NUCLEOTIDE SEQUENCE [LARGE SCALE GENOMIC DNA]</scope>
    <source>
        <strain evidence="3 4">CBS 102226</strain>
    </source>
</reference>
<proteinExistence type="predicted"/>
<evidence type="ECO:0000313" key="3">
    <source>
        <dbReference type="EMBL" id="KIX99621.1"/>
    </source>
</evidence>
<evidence type="ECO:0000256" key="1">
    <source>
        <dbReference type="SAM" id="Coils"/>
    </source>
</evidence>
<feature type="compositionally biased region" description="Low complexity" evidence="2">
    <location>
        <begin position="386"/>
        <end position="397"/>
    </location>
</feature>
<dbReference type="OrthoDB" id="5424692at2759"/>
<feature type="region of interest" description="Disordered" evidence="2">
    <location>
        <begin position="1"/>
        <end position="32"/>
    </location>
</feature>
<dbReference type="AlphaFoldDB" id="A0A0D2IRH6"/>
<feature type="region of interest" description="Disordered" evidence="2">
    <location>
        <begin position="96"/>
        <end position="368"/>
    </location>
</feature>
<evidence type="ECO:0000313" key="4">
    <source>
        <dbReference type="Proteomes" id="UP000053411"/>
    </source>
</evidence>
<dbReference type="GeneID" id="27710001"/>
<feature type="compositionally biased region" description="Polar residues" evidence="2">
    <location>
        <begin position="357"/>
        <end position="368"/>
    </location>
</feature>
<name>A0A0D2IRH6_9EURO</name>
<evidence type="ECO:0000256" key="2">
    <source>
        <dbReference type="SAM" id="MobiDB-lite"/>
    </source>
</evidence>
<dbReference type="VEuPathDB" id="FungiDB:Z520_04255"/>
<keyword evidence="1" id="KW-0175">Coiled coil</keyword>
<keyword evidence="4" id="KW-1185">Reference proteome</keyword>
<feature type="coiled-coil region" evidence="1">
    <location>
        <begin position="403"/>
        <end position="430"/>
    </location>
</feature>
<dbReference type="RefSeq" id="XP_016633744.1">
    <property type="nucleotide sequence ID" value="XM_016774764.1"/>
</dbReference>
<feature type="compositionally biased region" description="Basic and acidic residues" evidence="2">
    <location>
        <begin position="119"/>
        <end position="137"/>
    </location>
</feature>
<accession>A0A0D2IRH6</accession>
<dbReference type="STRING" id="1442371.A0A0D2IRH6"/>
<feature type="compositionally biased region" description="Gly residues" evidence="2">
    <location>
        <begin position="331"/>
        <end position="347"/>
    </location>
</feature>
<dbReference type="EMBL" id="KN848068">
    <property type="protein sequence ID" value="KIX99621.1"/>
    <property type="molecule type" value="Genomic_DNA"/>
</dbReference>
<feature type="compositionally biased region" description="Polar residues" evidence="2">
    <location>
        <begin position="211"/>
        <end position="226"/>
    </location>
</feature>